<dbReference type="Pfam" id="PF07007">
    <property type="entry name" value="LprI"/>
    <property type="match status" value="1"/>
</dbReference>
<protein>
    <submittedName>
        <fullName evidence="2">Uncharacterized protein YecT (DUF1311 family)</fullName>
    </submittedName>
</protein>
<gene>
    <name evidence="2" type="ORF">FHR23_002488</name>
</gene>
<name>A0A840Z194_9SPHN</name>
<comment type="caution">
    <text evidence="2">The sequence shown here is derived from an EMBL/GenBank/DDBJ whole genome shotgun (WGS) entry which is preliminary data.</text>
</comment>
<organism evidence="2 3">
    <name type="scientific">Stakelama sediminis</name>
    <dbReference type="NCBI Taxonomy" id="463200"/>
    <lineage>
        <taxon>Bacteria</taxon>
        <taxon>Pseudomonadati</taxon>
        <taxon>Pseudomonadota</taxon>
        <taxon>Alphaproteobacteria</taxon>
        <taxon>Sphingomonadales</taxon>
        <taxon>Sphingomonadaceae</taxon>
        <taxon>Stakelama</taxon>
    </lineage>
</organism>
<dbReference type="InterPro" id="IPR009739">
    <property type="entry name" value="LprI-like_N"/>
</dbReference>
<dbReference type="AlphaFoldDB" id="A0A840Z194"/>
<sequence>MMISALALLLNAVQPAPQAASRASCMDKAQTNLDFQHCGAAEVTRLDGELNRVWKQVYPSLDAETKAALLNEQRLWIKFKDQSCSAWQTGYFGREGQVIHFYACRADVLRHRIEYLKSLKPSGM</sequence>
<dbReference type="Gene3D" id="1.20.1270.180">
    <property type="match status" value="1"/>
</dbReference>
<evidence type="ECO:0000259" key="1">
    <source>
        <dbReference type="Pfam" id="PF07007"/>
    </source>
</evidence>
<evidence type="ECO:0000313" key="3">
    <source>
        <dbReference type="Proteomes" id="UP000554342"/>
    </source>
</evidence>
<feature type="domain" description="Lysozyme inhibitor LprI-like N-terminal" evidence="1">
    <location>
        <begin position="25"/>
        <end position="116"/>
    </location>
</feature>
<dbReference type="RefSeq" id="WP_184004359.1">
    <property type="nucleotide sequence ID" value="NZ_BAABIF010000001.1"/>
</dbReference>
<reference evidence="2 3" key="1">
    <citation type="submission" date="2020-08" db="EMBL/GenBank/DDBJ databases">
        <title>Genomic Encyclopedia of Type Strains, Phase IV (KMG-IV): sequencing the most valuable type-strain genomes for metagenomic binning, comparative biology and taxonomic classification.</title>
        <authorList>
            <person name="Goeker M."/>
        </authorList>
    </citation>
    <scope>NUCLEOTIDE SEQUENCE [LARGE SCALE GENOMIC DNA]</scope>
    <source>
        <strain evidence="2 3">DSM 27203</strain>
    </source>
</reference>
<accession>A0A840Z194</accession>
<keyword evidence="3" id="KW-1185">Reference proteome</keyword>
<dbReference type="EMBL" id="JACIJI010000004">
    <property type="protein sequence ID" value="MBB5719547.1"/>
    <property type="molecule type" value="Genomic_DNA"/>
</dbReference>
<dbReference type="Proteomes" id="UP000554342">
    <property type="component" value="Unassembled WGS sequence"/>
</dbReference>
<proteinExistence type="predicted"/>
<evidence type="ECO:0000313" key="2">
    <source>
        <dbReference type="EMBL" id="MBB5719547.1"/>
    </source>
</evidence>